<sequence>MEQQYNEITNERYRLGYHVMAKSGWINDPNGFVYFKGYYHIFYQHYPYAAEWGPMHWGHARSKDLIHWETLPIALTPGSKEDKDGCFSGTAIVKDDILYLVYTGHHYYEGDDNPDHFWQNQNLAYSLDGVNFTKYKNNPIIGKPPEDNTHHFRDPKVWEHNSKYYQLLGSQANDGLGRAILYVSENLIEWEYLGEIDHAQNKEKEGFMWECPDLFHLNGEDILLCSPQGISPQQTQFLNLHNTGYFLGDLDYKKAKFNRTSNFIELDKGHDFYAAQTLLAPDGRRILIGWMAMWENEMPEQKDGWSGALTLPRELVLKGDQMYMKPIKELNSLRKDKSENKNFQLDEVYSLSNVTEHSEIELDLSLENNGSYFNIYFKDKQNTSFLTLKYSNNNFILTGIDTSDQRYATSNLTEKVEMRIFIDKSSIEIFINEGEVVFTERYYTEGDPIVQIEGSSDIIVHETVYQLENNAVKY</sequence>
<comment type="subcellular location">
    <subcellularLocation>
        <location evidence="9">Cytoplasm</location>
    </subcellularLocation>
</comment>
<dbReference type="InterPro" id="IPR023296">
    <property type="entry name" value="Glyco_hydro_beta-prop_sf"/>
</dbReference>
<dbReference type="EC" id="3.2.1.26" evidence="3 8"/>
<evidence type="ECO:0000256" key="5">
    <source>
        <dbReference type="ARBA" id="ARBA00022801"/>
    </source>
</evidence>
<keyword evidence="9" id="KW-0963">Cytoplasm</keyword>
<protein>
    <recommendedName>
        <fullName evidence="4 8">Sucrose-6-phosphate hydrolase</fullName>
        <ecNumber evidence="3 8">3.2.1.26</ecNumber>
    </recommendedName>
    <alternativeName>
        <fullName evidence="7 9">Invertase</fullName>
    </alternativeName>
</protein>
<accession>A0A9D0ZPS1</accession>
<dbReference type="NCBIfam" id="TIGR01322">
    <property type="entry name" value="scrB_fam"/>
    <property type="match status" value="1"/>
</dbReference>
<evidence type="ECO:0000256" key="3">
    <source>
        <dbReference type="ARBA" id="ARBA00012758"/>
    </source>
</evidence>
<dbReference type="GO" id="GO:0005737">
    <property type="term" value="C:cytoplasm"/>
    <property type="evidence" value="ECO:0007669"/>
    <property type="project" value="UniProtKB-SubCell"/>
</dbReference>
<proteinExistence type="inferred from homology"/>
<dbReference type="EMBL" id="DVFV01000022">
    <property type="protein sequence ID" value="HIQ90186.1"/>
    <property type="molecule type" value="Genomic_DNA"/>
</dbReference>
<evidence type="ECO:0000256" key="7">
    <source>
        <dbReference type="ARBA" id="ARBA00033367"/>
    </source>
</evidence>
<dbReference type="SUPFAM" id="SSF49899">
    <property type="entry name" value="Concanavalin A-like lectins/glucanases"/>
    <property type="match status" value="1"/>
</dbReference>
<dbReference type="PANTHER" id="PTHR43101">
    <property type="entry name" value="BETA-FRUCTOSIDASE"/>
    <property type="match status" value="1"/>
</dbReference>
<dbReference type="SUPFAM" id="SSF75005">
    <property type="entry name" value="Arabinanase/levansucrase/invertase"/>
    <property type="match status" value="1"/>
</dbReference>
<evidence type="ECO:0000259" key="10">
    <source>
        <dbReference type="Pfam" id="PF00251"/>
    </source>
</evidence>
<dbReference type="InterPro" id="IPR006232">
    <property type="entry name" value="Suc6P_hydrolase"/>
</dbReference>
<reference evidence="12" key="1">
    <citation type="submission" date="2020-10" db="EMBL/GenBank/DDBJ databases">
        <authorList>
            <person name="Gilroy R."/>
        </authorList>
    </citation>
    <scope>NUCLEOTIDE SEQUENCE</scope>
    <source>
        <strain evidence="12">CHK147-3167</strain>
    </source>
</reference>
<dbReference type="GO" id="GO:0005975">
    <property type="term" value="P:carbohydrate metabolic process"/>
    <property type="evidence" value="ECO:0007669"/>
    <property type="project" value="InterPro"/>
</dbReference>
<keyword evidence="9" id="KW-0119">Carbohydrate metabolism</keyword>
<evidence type="ECO:0000256" key="6">
    <source>
        <dbReference type="ARBA" id="ARBA00023295"/>
    </source>
</evidence>
<comment type="catalytic activity">
    <reaction evidence="8">
        <text>Hydrolysis of terminal non-reducing beta-D-fructofuranoside residues in beta-D-fructofuranosides.</text>
        <dbReference type="EC" id="3.2.1.26"/>
    </reaction>
</comment>
<dbReference type="Pfam" id="PF08244">
    <property type="entry name" value="Glyco_hydro_32C"/>
    <property type="match status" value="1"/>
</dbReference>
<keyword evidence="6 8" id="KW-0326">Glycosidase</keyword>
<evidence type="ECO:0000256" key="8">
    <source>
        <dbReference type="RuleBase" id="RU362110"/>
    </source>
</evidence>
<comment type="function">
    <text evidence="9">Enables the bacterium to metabolize sucrose as a sole carbon source.</text>
</comment>
<evidence type="ECO:0000256" key="2">
    <source>
        <dbReference type="ARBA" id="ARBA00009902"/>
    </source>
</evidence>
<comment type="pathway">
    <text evidence="1 9">Glycan biosynthesis; sucrose metabolism.</text>
</comment>
<gene>
    <name evidence="12" type="ORF">IAB27_00960</name>
</gene>
<reference evidence="12" key="2">
    <citation type="journal article" date="2021" name="PeerJ">
        <title>Extensive microbial diversity within the chicken gut microbiome revealed by metagenomics and culture.</title>
        <authorList>
            <person name="Gilroy R."/>
            <person name="Ravi A."/>
            <person name="Getino M."/>
            <person name="Pursley I."/>
            <person name="Horton D.L."/>
            <person name="Alikhan N.F."/>
            <person name="Baker D."/>
            <person name="Gharbi K."/>
            <person name="Hall N."/>
            <person name="Watson M."/>
            <person name="Adriaenssens E.M."/>
            <person name="Foster-Nyarko E."/>
            <person name="Jarju S."/>
            <person name="Secka A."/>
            <person name="Antonio M."/>
            <person name="Oren A."/>
            <person name="Chaudhuri R.R."/>
            <person name="La Ragione R."/>
            <person name="Hildebrand F."/>
            <person name="Pallen M.J."/>
        </authorList>
    </citation>
    <scope>NUCLEOTIDE SEQUENCE</scope>
    <source>
        <strain evidence="12">CHK147-3167</strain>
    </source>
</reference>
<dbReference type="PANTHER" id="PTHR43101:SF1">
    <property type="entry name" value="BETA-FRUCTOSIDASE"/>
    <property type="match status" value="1"/>
</dbReference>
<dbReference type="InterPro" id="IPR013148">
    <property type="entry name" value="Glyco_hydro_32_N"/>
</dbReference>
<dbReference type="Proteomes" id="UP000886786">
    <property type="component" value="Unassembled WGS sequence"/>
</dbReference>
<keyword evidence="5 8" id="KW-0378">Hydrolase</keyword>
<evidence type="ECO:0000256" key="4">
    <source>
        <dbReference type="ARBA" id="ARBA00019623"/>
    </source>
</evidence>
<comment type="similarity">
    <text evidence="2 8">Belongs to the glycosyl hydrolase 32 family.</text>
</comment>
<evidence type="ECO:0000313" key="12">
    <source>
        <dbReference type="EMBL" id="HIQ90186.1"/>
    </source>
</evidence>
<dbReference type="Pfam" id="PF00251">
    <property type="entry name" value="Glyco_hydro_32N"/>
    <property type="match status" value="1"/>
</dbReference>
<dbReference type="InterPro" id="IPR013320">
    <property type="entry name" value="ConA-like_dom_sf"/>
</dbReference>
<feature type="domain" description="Glycosyl hydrolase family 32 C-terminal" evidence="11">
    <location>
        <begin position="338"/>
        <end position="448"/>
    </location>
</feature>
<dbReference type="GO" id="GO:0004564">
    <property type="term" value="F:beta-fructofuranosidase activity"/>
    <property type="evidence" value="ECO:0007669"/>
    <property type="project" value="UniProtKB-EC"/>
</dbReference>
<evidence type="ECO:0000256" key="9">
    <source>
        <dbReference type="RuleBase" id="RU365015"/>
    </source>
</evidence>
<evidence type="ECO:0000256" key="1">
    <source>
        <dbReference type="ARBA" id="ARBA00004914"/>
    </source>
</evidence>
<dbReference type="InterPro" id="IPR001362">
    <property type="entry name" value="Glyco_hydro_32"/>
</dbReference>
<organism evidence="12 13">
    <name type="scientific">Candidatus Coprosoma intestinipullorum</name>
    <dbReference type="NCBI Taxonomy" id="2840752"/>
    <lineage>
        <taxon>Bacteria</taxon>
        <taxon>Bacillati</taxon>
        <taxon>Bacillota</taxon>
        <taxon>Bacillota incertae sedis</taxon>
        <taxon>Candidatus Coprosoma</taxon>
    </lineage>
</organism>
<name>A0A9D0ZPS1_9FIRM</name>
<dbReference type="InterPro" id="IPR051214">
    <property type="entry name" value="GH32_Enzymes"/>
</dbReference>
<evidence type="ECO:0000259" key="11">
    <source>
        <dbReference type="Pfam" id="PF08244"/>
    </source>
</evidence>
<evidence type="ECO:0000313" key="13">
    <source>
        <dbReference type="Proteomes" id="UP000886786"/>
    </source>
</evidence>
<dbReference type="SMART" id="SM00640">
    <property type="entry name" value="Glyco_32"/>
    <property type="match status" value="1"/>
</dbReference>
<dbReference type="Gene3D" id="2.60.120.560">
    <property type="entry name" value="Exo-inulinase, domain 1"/>
    <property type="match status" value="1"/>
</dbReference>
<feature type="domain" description="Glycosyl hydrolase family 32 N-terminal" evidence="10">
    <location>
        <begin position="18"/>
        <end position="326"/>
    </location>
</feature>
<dbReference type="InterPro" id="IPR013189">
    <property type="entry name" value="Glyco_hydro_32_C"/>
</dbReference>
<dbReference type="CDD" id="cd08996">
    <property type="entry name" value="GH32_FFase"/>
    <property type="match status" value="1"/>
</dbReference>
<dbReference type="Gene3D" id="2.115.10.20">
    <property type="entry name" value="Glycosyl hydrolase domain, family 43"/>
    <property type="match status" value="1"/>
</dbReference>
<comment type="caution">
    <text evidence="12">The sequence shown here is derived from an EMBL/GenBank/DDBJ whole genome shotgun (WGS) entry which is preliminary data.</text>
</comment>
<dbReference type="AlphaFoldDB" id="A0A9D0ZPS1"/>